<dbReference type="EMBL" id="MU004235">
    <property type="protein sequence ID" value="KAF2669239.1"/>
    <property type="molecule type" value="Genomic_DNA"/>
</dbReference>
<reference evidence="3" key="1">
    <citation type="journal article" date="2020" name="Stud. Mycol.">
        <title>101 Dothideomycetes genomes: a test case for predicting lifestyles and emergence of pathogens.</title>
        <authorList>
            <person name="Haridas S."/>
            <person name="Albert R."/>
            <person name="Binder M."/>
            <person name="Bloem J."/>
            <person name="Labutti K."/>
            <person name="Salamov A."/>
            <person name="Andreopoulos B."/>
            <person name="Baker S."/>
            <person name="Barry K."/>
            <person name="Bills G."/>
            <person name="Bluhm B."/>
            <person name="Cannon C."/>
            <person name="Castanera R."/>
            <person name="Culley D."/>
            <person name="Daum C."/>
            <person name="Ezra D."/>
            <person name="Gonzalez J."/>
            <person name="Henrissat B."/>
            <person name="Kuo A."/>
            <person name="Liang C."/>
            <person name="Lipzen A."/>
            <person name="Lutzoni F."/>
            <person name="Magnuson J."/>
            <person name="Mondo S."/>
            <person name="Nolan M."/>
            <person name="Ohm R."/>
            <person name="Pangilinan J."/>
            <person name="Park H.-J."/>
            <person name="Ramirez L."/>
            <person name="Alfaro M."/>
            <person name="Sun H."/>
            <person name="Tritt A."/>
            <person name="Yoshinaga Y."/>
            <person name="Zwiers L.-H."/>
            <person name="Turgeon B."/>
            <person name="Goodwin S."/>
            <person name="Spatafora J."/>
            <person name="Crous P."/>
            <person name="Grigoriev I."/>
        </authorList>
    </citation>
    <scope>NUCLEOTIDE SEQUENCE</scope>
    <source>
        <strain evidence="3">CBS 115976</strain>
    </source>
</reference>
<evidence type="ECO:0000256" key="1">
    <source>
        <dbReference type="SAM" id="Coils"/>
    </source>
</evidence>
<feature type="coiled-coil region" evidence="1">
    <location>
        <begin position="741"/>
        <end position="768"/>
    </location>
</feature>
<feature type="region of interest" description="Disordered" evidence="2">
    <location>
        <begin position="199"/>
        <end position="259"/>
    </location>
</feature>
<organism evidence="3 4">
    <name type="scientific">Microthyrium microscopicum</name>
    <dbReference type="NCBI Taxonomy" id="703497"/>
    <lineage>
        <taxon>Eukaryota</taxon>
        <taxon>Fungi</taxon>
        <taxon>Dikarya</taxon>
        <taxon>Ascomycota</taxon>
        <taxon>Pezizomycotina</taxon>
        <taxon>Dothideomycetes</taxon>
        <taxon>Dothideomycetes incertae sedis</taxon>
        <taxon>Microthyriales</taxon>
        <taxon>Microthyriaceae</taxon>
        <taxon>Microthyrium</taxon>
    </lineage>
</organism>
<proteinExistence type="predicted"/>
<feature type="region of interest" description="Disordered" evidence="2">
    <location>
        <begin position="630"/>
        <end position="724"/>
    </location>
</feature>
<keyword evidence="4" id="KW-1185">Reference proteome</keyword>
<dbReference type="Proteomes" id="UP000799302">
    <property type="component" value="Unassembled WGS sequence"/>
</dbReference>
<feature type="region of interest" description="Disordered" evidence="2">
    <location>
        <begin position="298"/>
        <end position="317"/>
    </location>
</feature>
<feature type="region of interest" description="Disordered" evidence="2">
    <location>
        <begin position="568"/>
        <end position="614"/>
    </location>
</feature>
<sequence>MYSACHSRFLNGARFCKTFDGELAWKAVILCSIYPFEIGPLCWPFCFFCLLVVPHYQRPHPFGVAALSSQFGIPHINEPLTRFSRISVGLNGYNRSIPVACLLCRQMHVADNIFPNSTSPSPTHPAAVPALSRSKTSAGYPSIARFSKAKMIQVPSSGSSGLNTRSRDRPPSRVSQRYSWASALQPLTAISPDASSLAVTAENDSPASSSLTRGEDSSSTHSIMRSTTAALDASPGSSDDSSLRGGYAPRGVATAEVGRPGDTVDMAYFLKTTGPPAKDDKGRDDNKLRRMIGLPIFRKRKESSASGEAETAKAEATPSSKIVQKVSKDGTKYLQIITDPNSPRESNADDLSRTESHRLSVNMSGSSAISTEALDSWIANFTVAPPRSELSVQPADSTSKKSSETGRLDRNLSTTSRSTFTSSKGADSGFGLSIIDQMAGESSADAHTETKKTTPIVGLHFHSDNDDFRTKAGEKDLPEVPPVLSKITKASSHINLRPSKPYADRLVGGGLRRVSHRENMKTSPRNNHRSTSILDLDSIDSGDYYDEEAILGPTTYELPPRVASLQLRGTHDRRSSPPERSFSPVFPVTEEETASDIHQAEHPSGKTSPMKNHEWPTNIFEEESPTLAPDFRLQQSPSEPSTPQHEVATPSISPKNNNVRKRSTKFSAFPKTPHPRPKLGLPPQFLIQHSNQSSSGLPGGPQPSSSKHLLLSTAFPAPPQGPPIPNPRTSICSSGTSGSKNARLEARLDALERENRLLEAALMAVLKTGGTLNRCPCQVLEASKQKHDEIPDAVSGNARGDSMSTNKDEEARRQSVQSTDSKEFRDSGASALDVYMGTRIGSESHLRLPVEQT</sequence>
<feature type="region of interest" description="Disordered" evidence="2">
    <location>
        <begin position="388"/>
        <end position="424"/>
    </location>
</feature>
<feature type="compositionally biased region" description="Low complexity" evidence="2">
    <location>
        <begin position="690"/>
        <end position="706"/>
    </location>
</feature>
<dbReference type="OrthoDB" id="3942014at2759"/>
<gene>
    <name evidence="3" type="ORF">BT63DRAFT_424974</name>
</gene>
<evidence type="ECO:0000256" key="2">
    <source>
        <dbReference type="SAM" id="MobiDB-lite"/>
    </source>
</evidence>
<evidence type="ECO:0000313" key="3">
    <source>
        <dbReference type="EMBL" id="KAF2669239.1"/>
    </source>
</evidence>
<feature type="region of interest" description="Disordered" evidence="2">
    <location>
        <begin position="784"/>
        <end position="828"/>
    </location>
</feature>
<feature type="compositionally biased region" description="Polar residues" evidence="2">
    <location>
        <begin position="199"/>
        <end position="212"/>
    </location>
</feature>
<feature type="compositionally biased region" description="Polar residues" evidence="2">
    <location>
        <begin position="219"/>
        <end position="240"/>
    </location>
</feature>
<keyword evidence="1" id="KW-0175">Coiled coil</keyword>
<feature type="compositionally biased region" description="Basic and acidic residues" evidence="2">
    <location>
        <begin position="346"/>
        <end position="358"/>
    </location>
</feature>
<accession>A0A6A6UAE8</accession>
<feature type="region of interest" description="Disordered" evidence="2">
    <location>
        <begin position="154"/>
        <end position="177"/>
    </location>
</feature>
<name>A0A6A6UAE8_9PEZI</name>
<feature type="compositionally biased region" description="Low complexity" evidence="2">
    <location>
        <begin position="578"/>
        <end position="588"/>
    </location>
</feature>
<feature type="compositionally biased region" description="Polar residues" evidence="2">
    <location>
        <begin position="154"/>
        <end position="164"/>
    </location>
</feature>
<feature type="compositionally biased region" description="Polar residues" evidence="2">
    <location>
        <begin position="633"/>
        <end position="657"/>
    </location>
</feature>
<protein>
    <submittedName>
        <fullName evidence="3">Uncharacterized protein</fullName>
    </submittedName>
</protein>
<feature type="compositionally biased region" description="Basic and acidic residues" evidence="2">
    <location>
        <begin position="398"/>
        <end position="410"/>
    </location>
</feature>
<feature type="region of interest" description="Disordered" evidence="2">
    <location>
        <begin position="334"/>
        <end position="366"/>
    </location>
</feature>
<evidence type="ECO:0000313" key="4">
    <source>
        <dbReference type="Proteomes" id="UP000799302"/>
    </source>
</evidence>
<dbReference type="AlphaFoldDB" id="A0A6A6UAE8"/>
<feature type="compositionally biased region" description="Low complexity" evidence="2">
    <location>
        <begin position="413"/>
        <end position="423"/>
    </location>
</feature>